<feature type="region of interest" description="Disordered" evidence="1">
    <location>
        <begin position="300"/>
        <end position="320"/>
    </location>
</feature>
<name>A0A1Q9EW07_SYMMI</name>
<evidence type="ECO:0000256" key="1">
    <source>
        <dbReference type="SAM" id="MobiDB-lite"/>
    </source>
</evidence>
<dbReference type="OrthoDB" id="444789at2759"/>
<feature type="compositionally biased region" description="Basic and acidic residues" evidence="1">
    <location>
        <begin position="158"/>
        <end position="172"/>
    </location>
</feature>
<feature type="region of interest" description="Disordered" evidence="1">
    <location>
        <begin position="116"/>
        <end position="234"/>
    </location>
</feature>
<dbReference type="EMBL" id="LSRX01000056">
    <property type="protein sequence ID" value="OLQ11638.1"/>
    <property type="molecule type" value="Genomic_DNA"/>
</dbReference>
<feature type="compositionally biased region" description="Basic residues" evidence="1">
    <location>
        <begin position="142"/>
        <end position="157"/>
    </location>
</feature>
<dbReference type="AlphaFoldDB" id="A0A1Q9EW07"/>
<dbReference type="Proteomes" id="UP000186817">
    <property type="component" value="Unassembled WGS sequence"/>
</dbReference>
<reference evidence="2 3" key="1">
    <citation type="submission" date="2016-02" db="EMBL/GenBank/DDBJ databases">
        <title>Genome analysis of coral dinoflagellate symbionts highlights evolutionary adaptations to a symbiotic lifestyle.</title>
        <authorList>
            <person name="Aranda M."/>
            <person name="Li Y."/>
            <person name="Liew Y.J."/>
            <person name="Baumgarten S."/>
            <person name="Simakov O."/>
            <person name="Wilson M."/>
            <person name="Piel J."/>
            <person name="Ashoor H."/>
            <person name="Bougouffa S."/>
            <person name="Bajic V.B."/>
            <person name="Ryu T."/>
            <person name="Ravasi T."/>
            <person name="Bayer T."/>
            <person name="Micklem G."/>
            <person name="Kim H."/>
            <person name="Bhak J."/>
            <person name="Lajeunesse T.C."/>
            <person name="Voolstra C.R."/>
        </authorList>
    </citation>
    <scope>NUCLEOTIDE SEQUENCE [LARGE SCALE GENOMIC DNA]</scope>
    <source>
        <strain evidence="2 3">CCMP2467</strain>
    </source>
</reference>
<gene>
    <name evidence="2" type="ORF">AK812_SmicGene4485</name>
</gene>
<dbReference type="OMA" id="WHSEERT"/>
<protein>
    <submittedName>
        <fullName evidence="2">Uncharacterized protein</fullName>
    </submittedName>
</protein>
<proteinExistence type="predicted"/>
<evidence type="ECO:0000313" key="2">
    <source>
        <dbReference type="EMBL" id="OLQ11638.1"/>
    </source>
</evidence>
<organism evidence="2 3">
    <name type="scientific">Symbiodinium microadriaticum</name>
    <name type="common">Dinoflagellate</name>
    <name type="synonym">Zooxanthella microadriatica</name>
    <dbReference type="NCBI Taxonomy" id="2951"/>
    <lineage>
        <taxon>Eukaryota</taxon>
        <taxon>Sar</taxon>
        <taxon>Alveolata</taxon>
        <taxon>Dinophyceae</taxon>
        <taxon>Suessiales</taxon>
        <taxon>Symbiodiniaceae</taxon>
        <taxon>Symbiodinium</taxon>
    </lineage>
</organism>
<feature type="compositionally biased region" description="Basic residues" evidence="1">
    <location>
        <begin position="307"/>
        <end position="320"/>
    </location>
</feature>
<sequence length="320" mass="36736">MASEAWEKLFGVVEDFKEELRSWSSKEHAAVQQQAEEAEELKGVLEVSEEPWEHVTELLRRAKAQKEQLSTMCELLQKHAKLLEGSKEKLPQAGAASAEELHRFLVPALQQLAETQKPEAEGKAEAKETHEAQEGSEEEKKAKKKVAKPKKSKTKEKKGREERHKKSSKELESDGSQDYSDYSSYSRTPTPRPRRRRKRRVRRRRRPSPSSYSYTPSPRPRRKRRRNREDKLDVDGEIDRFVKVNKLEERCEKILRDLDSSLACKVMGLSGGNNTFELSGDVRDPTAVVLARIRKAQFARDDGTRGPMRRGARRRSSSSS</sequence>
<accession>A0A1Q9EW07</accession>
<keyword evidence="3" id="KW-1185">Reference proteome</keyword>
<feature type="compositionally biased region" description="Basic residues" evidence="1">
    <location>
        <begin position="192"/>
        <end position="207"/>
    </location>
</feature>
<feature type="compositionally biased region" description="Basic and acidic residues" evidence="1">
    <location>
        <begin position="116"/>
        <end position="141"/>
    </location>
</feature>
<feature type="compositionally biased region" description="Low complexity" evidence="1">
    <location>
        <begin position="174"/>
        <end position="189"/>
    </location>
</feature>
<comment type="caution">
    <text evidence="2">The sequence shown here is derived from an EMBL/GenBank/DDBJ whole genome shotgun (WGS) entry which is preliminary data.</text>
</comment>
<evidence type="ECO:0000313" key="3">
    <source>
        <dbReference type="Proteomes" id="UP000186817"/>
    </source>
</evidence>